<dbReference type="OrthoDB" id="3250108at2759"/>
<dbReference type="Proteomes" id="UP000242287">
    <property type="component" value="Unassembled WGS sequence"/>
</dbReference>
<gene>
    <name evidence="2" type="ORF">AMATHDRAFT_44479</name>
</gene>
<protein>
    <submittedName>
        <fullName evidence="2">Uncharacterized protein</fullName>
    </submittedName>
</protein>
<feature type="compositionally biased region" description="Low complexity" evidence="1">
    <location>
        <begin position="143"/>
        <end position="159"/>
    </location>
</feature>
<evidence type="ECO:0000256" key="1">
    <source>
        <dbReference type="SAM" id="MobiDB-lite"/>
    </source>
</evidence>
<dbReference type="EMBL" id="KZ301969">
    <property type="protein sequence ID" value="PFH54659.1"/>
    <property type="molecule type" value="Genomic_DNA"/>
</dbReference>
<organism evidence="2 3">
    <name type="scientific">Amanita thiersii Skay4041</name>
    <dbReference type="NCBI Taxonomy" id="703135"/>
    <lineage>
        <taxon>Eukaryota</taxon>
        <taxon>Fungi</taxon>
        <taxon>Dikarya</taxon>
        <taxon>Basidiomycota</taxon>
        <taxon>Agaricomycotina</taxon>
        <taxon>Agaricomycetes</taxon>
        <taxon>Agaricomycetidae</taxon>
        <taxon>Agaricales</taxon>
        <taxon>Pluteineae</taxon>
        <taxon>Amanitaceae</taxon>
        <taxon>Amanita</taxon>
    </lineage>
</organism>
<dbReference type="AlphaFoldDB" id="A0A2A9NVS1"/>
<feature type="compositionally biased region" description="Polar residues" evidence="1">
    <location>
        <begin position="160"/>
        <end position="171"/>
    </location>
</feature>
<reference evidence="2 3" key="1">
    <citation type="submission" date="2014-02" db="EMBL/GenBank/DDBJ databases">
        <title>Transposable element dynamics among asymbiotic and ectomycorrhizal Amanita fungi.</title>
        <authorList>
            <consortium name="DOE Joint Genome Institute"/>
            <person name="Hess J."/>
            <person name="Skrede I."/>
            <person name="Wolfe B."/>
            <person name="LaButti K."/>
            <person name="Ohm R.A."/>
            <person name="Grigoriev I.V."/>
            <person name="Pringle A."/>
        </authorList>
    </citation>
    <scope>NUCLEOTIDE SEQUENCE [LARGE SCALE GENOMIC DNA]</scope>
    <source>
        <strain evidence="2 3">SKay4041</strain>
    </source>
</reference>
<accession>A0A2A9NVS1</accession>
<feature type="region of interest" description="Disordered" evidence="1">
    <location>
        <begin position="131"/>
        <end position="178"/>
    </location>
</feature>
<keyword evidence="3" id="KW-1185">Reference proteome</keyword>
<name>A0A2A9NVS1_9AGAR</name>
<proteinExistence type="predicted"/>
<evidence type="ECO:0000313" key="3">
    <source>
        <dbReference type="Proteomes" id="UP000242287"/>
    </source>
</evidence>
<sequence>MPFSLPEISISPPPPEQPVAEPYSPFSSIVYSNESDGYRPRLLTPPPMPLQRRSRLCSIISNSHSKPNEGLDNERFNALLQASRERNATNGKEPNLRREVALRMHRVKQNERRALFISRVLAAPNATVTDPHMAPDSPPLPDCSPSFSPFSPHSTSISPEIQNDITSCTDDASSDCPSAKRLEASKPLVRQGSMLPSLEEISARMTVQGYVCVPISRQHAAPLRGSTVHCSRNTTSRSKGSALSTVGDGFHVSRRGPEPLVFSDELEPVPFPEMRAAIDPQEHNGSTRASRAHDMLCTLRRRTLALETGYGREISDPNSRWKRHSAPGDLFPLRERMGFQHPVLSMPGGF</sequence>
<feature type="compositionally biased region" description="Low complexity" evidence="1">
    <location>
        <begin position="1"/>
        <end position="10"/>
    </location>
</feature>
<evidence type="ECO:0000313" key="2">
    <source>
        <dbReference type="EMBL" id="PFH54659.1"/>
    </source>
</evidence>
<feature type="region of interest" description="Disordered" evidence="1">
    <location>
        <begin position="1"/>
        <end position="24"/>
    </location>
</feature>